<proteinExistence type="predicted"/>
<name>A0A1I3NRR2_9PLAN</name>
<gene>
    <name evidence="2" type="ORF">SAMN05421753_115172</name>
</gene>
<organism evidence="2 3">
    <name type="scientific">Planctomicrobium piriforme</name>
    <dbReference type="NCBI Taxonomy" id="1576369"/>
    <lineage>
        <taxon>Bacteria</taxon>
        <taxon>Pseudomonadati</taxon>
        <taxon>Planctomycetota</taxon>
        <taxon>Planctomycetia</taxon>
        <taxon>Planctomycetales</taxon>
        <taxon>Planctomycetaceae</taxon>
        <taxon>Planctomicrobium</taxon>
    </lineage>
</organism>
<dbReference type="Proteomes" id="UP000199518">
    <property type="component" value="Unassembled WGS sequence"/>
</dbReference>
<sequence length="39" mass="4271">MTASSHSDKKSIAQSLYRGAGPGVRDKNQIMISIQFDMT</sequence>
<dbReference type="AlphaFoldDB" id="A0A1I3NRR2"/>
<feature type="compositionally biased region" description="Basic and acidic residues" evidence="1">
    <location>
        <begin position="1"/>
        <end position="11"/>
    </location>
</feature>
<dbReference type="EMBL" id="FOQD01000015">
    <property type="protein sequence ID" value="SFJ11660.1"/>
    <property type="molecule type" value="Genomic_DNA"/>
</dbReference>
<protein>
    <submittedName>
        <fullName evidence="2">Uncharacterized protein</fullName>
    </submittedName>
</protein>
<evidence type="ECO:0000313" key="3">
    <source>
        <dbReference type="Proteomes" id="UP000199518"/>
    </source>
</evidence>
<reference evidence="3" key="1">
    <citation type="submission" date="2016-10" db="EMBL/GenBank/DDBJ databases">
        <authorList>
            <person name="Varghese N."/>
            <person name="Submissions S."/>
        </authorList>
    </citation>
    <scope>NUCLEOTIDE SEQUENCE [LARGE SCALE GENOMIC DNA]</scope>
    <source>
        <strain evidence="3">DSM 26348</strain>
    </source>
</reference>
<accession>A0A1I3NRR2</accession>
<evidence type="ECO:0000313" key="2">
    <source>
        <dbReference type="EMBL" id="SFJ11660.1"/>
    </source>
</evidence>
<evidence type="ECO:0000256" key="1">
    <source>
        <dbReference type="SAM" id="MobiDB-lite"/>
    </source>
</evidence>
<keyword evidence="3" id="KW-1185">Reference proteome</keyword>
<feature type="region of interest" description="Disordered" evidence="1">
    <location>
        <begin position="1"/>
        <end position="24"/>
    </location>
</feature>